<protein>
    <recommendedName>
        <fullName evidence="2">protein-glutamate methylesterase</fullName>
        <ecNumber evidence="2">3.1.1.61</ecNumber>
    </recommendedName>
</protein>
<gene>
    <name evidence="6" type="primary">cheB</name>
    <name evidence="6" type="ORF">Mterra_03669</name>
</gene>
<dbReference type="PANTHER" id="PTHR42872">
    <property type="entry name" value="PROTEIN-GLUTAMATE METHYLESTERASE/PROTEIN-GLUTAMINE GLUTAMINASE"/>
    <property type="match status" value="1"/>
</dbReference>
<keyword evidence="7" id="KW-1185">Reference proteome</keyword>
<proteinExistence type="predicted"/>
<dbReference type="InterPro" id="IPR035909">
    <property type="entry name" value="CheB_C"/>
</dbReference>
<dbReference type="SUPFAM" id="SSF52738">
    <property type="entry name" value="Methylesterase CheB, C-terminal domain"/>
    <property type="match status" value="1"/>
</dbReference>
<dbReference type="EC" id="3.1.1.61" evidence="2"/>
<dbReference type="OrthoDB" id="9793421at2"/>
<evidence type="ECO:0000313" key="7">
    <source>
        <dbReference type="Proteomes" id="UP000265715"/>
    </source>
</evidence>
<dbReference type="PANTHER" id="PTHR42872:SF6">
    <property type="entry name" value="PROTEIN-GLUTAMATE METHYLESTERASE_PROTEIN-GLUTAMINE GLUTAMINASE"/>
    <property type="match status" value="1"/>
</dbReference>
<accession>A0A399E1A1</accession>
<evidence type="ECO:0000256" key="2">
    <source>
        <dbReference type="ARBA" id="ARBA00039140"/>
    </source>
</evidence>
<dbReference type="EMBL" id="QXDL01000265">
    <property type="protein sequence ID" value="RIH78424.1"/>
    <property type="molecule type" value="Genomic_DNA"/>
</dbReference>
<dbReference type="GO" id="GO:0000156">
    <property type="term" value="F:phosphorelay response regulator activity"/>
    <property type="evidence" value="ECO:0007669"/>
    <property type="project" value="InterPro"/>
</dbReference>
<evidence type="ECO:0000256" key="4">
    <source>
        <dbReference type="PROSITE-ProRule" id="PRU00050"/>
    </source>
</evidence>
<comment type="catalytic activity">
    <reaction evidence="3">
        <text>[protein]-L-glutamate 5-O-methyl ester + H2O = L-glutamyl-[protein] + methanol + H(+)</text>
        <dbReference type="Rhea" id="RHEA:23236"/>
        <dbReference type="Rhea" id="RHEA-COMP:10208"/>
        <dbReference type="Rhea" id="RHEA-COMP:10311"/>
        <dbReference type="ChEBI" id="CHEBI:15377"/>
        <dbReference type="ChEBI" id="CHEBI:15378"/>
        <dbReference type="ChEBI" id="CHEBI:17790"/>
        <dbReference type="ChEBI" id="CHEBI:29973"/>
        <dbReference type="ChEBI" id="CHEBI:82795"/>
        <dbReference type="EC" id="3.1.1.61"/>
    </reaction>
</comment>
<dbReference type="PROSITE" id="PS50122">
    <property type="entry name" value="CHEB"/>
    <property type="match status" value="1"/>
</dbReference>
<dbReference type="AlphaFoldDB" id="A0A399E1A1"/>
<feature type="active site" evidence="4">
    <location>
        <position position="12"/>
    </location>
</feature>
<dbReference type="GO" id="GO:0005737">
    <property type="term" value="C:cytoplasm"/>
    <property type="evidence" value="ECO:0007669"/>
    <property type="project" value="InterPro"/>
</dbReference>
<name>A0A399E1A1_9DEIN</name>
<organism evidence="6 7">
    <name type="scientific">Calidithermus terrae</name>
    <dbReference type="NCBI Taxonomy" id="1408545"/>
    <lineage>
        <taxon>Bacteria</taxon>
        <taxon>Thermotogati</taxon>
        <taxon>Deinococcota</taxon>
        <taxon>Deinococci</taxon>
        <taxon>Thermales</taxon>
        <taxon>Thermaceae</taxon>
        <taxon>Calidithermus</taxon>
    </lineage>
</organism>
<feature type="active site" evidence="4">
    <location>
        <position position="131"/>
    </location>
</feature>
<dbReference type="GO" id="GO:0006935">
    <property type="term" value="P:chemotaxis"/>
    <property type="evidence" value="ECO:0007669"/>
    <property type="project" value="UniProtKB-UniRule"/>
</dbReference>
<evidence type="ECO:0000256" key="3">
    <source>
        <dbReference type="ARBA" id="ARBA00048267"/>
    </source>
</evidence>
<dbReference type="Proteomes" id="UP000265715">
    <property type="component" value="Unassembled WGS sequence"/>
</dbReference>
<evidence type="ECO:0000259" key="5">
    <source>
        <dbReference type="PROSITE" id="PS50122"/>
    </source>
</evidence>
<keyword evidence="1 4" id="KW-0378">Hydrolase</keyword>
<comment type="caution">
    <text evidence="6">The sequence shown here is derived from an EMBL/GenBank/DDBJ whole genome shotgun (WGS) entry which is preliminary data.</text>
</comment>
<evidence type="ECO:0000313" key="6">
    <source>
        <dbReference type="EMBL" id="RIH78424.1"/>
    </source>
</evidence>
<feature type="domain" description="CheB-type methylesterase" evidence="5">
    <location>
        <begin position="1"/>
        <end position="189"/>
    </location>
</feature>
<dbReference type="PIRSF" id="PIRSF036461">
    <property type="entry name" value="Chmtx_methlestr"/>
    <property type="match status" value="1"/>
</dbReference>
<dbReference type="RefSeq" id="WP_119316546.1">
    <property type="nucleotide sequence ID" value="NZ_QXDL01000265.1"/>
</dbReference>
<dbReference type="Gene3D" id="3.40.50.180">
    <property type="entry name" value="Methylesterase CheB, C-terminal domain"/>
    <property type="match status" value="1"/>
</dbReference>
<feature type="active site" evidence="4">
    <location>
        <position position="39"/>
    </location>
</feature>
<dbReference type="CDD" id="cd16433">
    <property type="entry name" value="CheB"/>
    <property type="match status" value="1"/>
</dbReference>
<dbReference type="Pfam" id="PF01339">
    <property type="entry name" value="CheB_methylest"/>
    <property type="match status" value="1"/>
</dbReference>
<dbReference type="GO" id="GO:0008984">
    <property type="term" value="F:protein-glutamate methylesterase activity"/>
    <property type="evidence" value="ECO:0007669"/>
    <property type="project" value="UniProtKB-EC"/>
</dbReference>
<dbReference type="InterPro" id="IPR011247">
    <property type="entry name" value="Chemotax_prot-Glu_Me-esterase"/>
</dbReference>
<keyword evidence="4" id="KW-0145">Chemotaxis</keyword>
<dbReference type="InterPro" id="IPR000673">
    <property type="entry name" value="Sig_transdc_resp-reg_Me-estase"/>
</dbReference>
<reference evidence="6 7" key="1">
    <citation type="submission" date="2018-08" db="EMBL/GenBank/DDBJ databases">
        <title>Meiothermus terrae DSM 26712 genome sequencing project.</title>
        <authorList>
            <person name="Da Costa M.S."/>
            <person name="Albuquerque L."/>
            <person name="Raposo P."/>
            <person name="Froufe H.J.C."/>
            <person name="Barroso C.S."/>
            <person name="Egas C."/>
        </authorList>
    </citation>
    <scope>NUCLEOTIDE SEQUENCE [LARGE SCALE GENOMIC DNA]</scope>
    <source>
        <strain evidence="6 7">DSM 26712</strain>
    </source>
</reference>
<evidence type="ECO:0000256" key="1">
    <source>
        <dbReference type="ARBA" id="ARBA00022801"/>
    </source>
</evidence>
<sequence>MTRRDVVVIGASSGGLQALQTLVGGLPAGFPAAVFIVLHVSPHHESILPLLLSKAGPLPASHALDREPVTAGRVYVAPPGHHLVLEPGHVRLTRGPRENRVRPAIDPLFRSAAYAFGARVVGVILTGALDDGTAGLWAIKDRGGVAVVQDPAEAEVPSMPQSALRYVEVDYCLEVARIAPALARLAGEGVEEKGGAPVSEELGIERRIALGERALEAEVLRLGEPSPFTCPECHGSLVRLRGGGPVRFRCHTGHAYTLGSLLEEVVEGTEDALWGALRAVQEKELLLAHMARHAREAGELELAEALRLHAHAAQQQADLVRRAVLSHETSAPAAGLSPGREEG</sequence>